<keyword evidence="1" id="KW-1133">Transmembrane helix</keyword>
<dbReference type="Pfam" id="PF01569">
    <property type="entry name" value="PAP2"/>
    <property type="match status" value="1"/>
</dbReference>
<dbReference type="PANTHER" id="PTHR14969:SF13">
    <property type="entry name" value="AT30094P"/>
    <property type="match status" value="1"/>
</dbReference>
<dbReference type="InterPro" id="IPR036938">
    <property type="entry name" value="PAP2/HPO_sf"/>
</dbReference>
<feature type="transmembrane region" description="Helical" evidence="1">
    <location>
        <begin position="148"/>
        <end position="166"/>
    </location>
</feature>
<accession>A0A679JLU2</accession>
<dbReference type="SUPFAM" id="SSF48317">
    <property type="entry name" value="Acid phosphatase/Vanadium-dependent haloperoxidase"/>
    <property type="match status" value="1"/>
</dbReference>
<keyword evidence="1" id="KW-0812">Transmembrane</keyword>
<protein>
    <submittedName>
        <fullName evidence="3">Undecaprenyl-diphosphatase YbjG</fullName>
        <ecNumber evidence="3">3.6.1.27</ecNumber>
    </submittedName>
</protein>
<name>A0A679JLU2_VARPD</name>
<feature type="transmembrane region" description="Helical" evidence="1">
    <location>
        <begin position="54"/>
        <end position="78"/>
    </location>
</feature>
<dbReference type="AlphaFoldDB" id="A0A679JLU2"/>
<evidence type="ECO:0000313" key="3">
    <source>
        <dbReference type="EMBL" id="CAA2110227.1"/>
    </source>
</evidence>
<evidence type="ECO:0000259" key="2">
    <source>
        <dbReference type="SMART" id="SM00014"/>
    </source>
</evidence>
<dbReference type="GO" id="GO:0050380">
    <property type="term" value="F:undecaprenyl-diphosphatase activity"/>
    <property type="evidence" value="ECO:0007669"/>
    <property type="project" value="UniProtKB-EC"/>
</dbReference>
<feature type="transmembrane region" description="Helical" evidence="1">
    <location>
        <begin position="28"/>
        <end position="47"/>
    </location>
</feature>
<organism evidence="3">
    <name type="scientific">Variovorax paradoxus</name>
    <dbReference type="NCBI Taxonomy" id="34073"/>
    <lineage>
        <taxon>Bacteria</taxon>
        <taxon>Pseudomonadati</taxon>
        <taxon>Pseudomonadota</taxon>
        <taxon>Betaproteobacteria</taxon>
        <taxon>Burkholderiales</taxon>
        <taxon>Comamonadaceae</taxon>
        <taxon>Variovorax</taxon>
    </lineage>
</organism>
<dbReference type="EC" id="3.6.1.27" evidence="3"/>
<proteinExistence type="predicted"/>
<keyword evidence="1" id="KW-0472">Membrane</keyword>
<feature type="domain" description="Phosphatidic acid phosphatase type 2/haloperoxidase" evidence="2">
    <location>
        <begin position="54"/>
        <end position="163"/>
    </location>
</feature>
<dbReference type="PANTHER" id="PTHR14969">
    <property type="entry name" value="SPHINGOSINE-1-PHOSPHATE PHOSPHOHYDROLASE"/>
    <property type="match status" value="1"/>
</dbReference>
<dbReference type="Gene3D" id="1.20.144.10">
    <property type="entry name" value="Phosphatidic acid phosphatase type 2/haloperoxidase"/>
    <property type="match status" value="1"/>
</dbReference>
<sequence length="192" mass="20862">MQDLDFALFRAINAGVTVPPWTLGFAEFASDLMPALLMLAIGAGALVSRRWRHALLTVLVSLLVVWLLVQLIRTVAPIPRPAFYGLGVQWVPQGVRPGFPSLHAAGTFAAAFSLWCLPSRVPMYAALLVAAVVGWSRMYLGLHFPSDILAAVMLGALVSILVERGVSRPLSLLASGARITARRRQRLRRARA</sequence>
<reference evidence="3" key="1">
    <citation type="submission" date="2019-12" db="EMBL/GenBank/DDBJ databases">
        <authorList>
            <person name="Cremers G."/>
        </authorList>
    </citation>
    <scope>NUCLEOTIDE SEQUENCE</scope>
    <source>
        <strain evidence="3">Vvax</strain>
    </source>
</reference>
<evidence type="ECO:0000256" key="1">
    <source>
        <dbReference type="SAM" id="Phobius"/>
    </source>
</evidence>
<gene>
    <name evidence="3" type="primary">ybjG_1</name>
    <name evidence="3" type="ORF">VVAX_06485</name>
</gene>
<dbReference type="EMBL" id="LR743508">
    <property type="protein sequence ID" value="CAA2110227.1"/>
    <property type="molecule type" value="Genomic_DNA"/>
</dbReference>
<keyword evidence="3" id="KW-0378">Hydrolase</keyword>
<dbReference type="InterPro" id="IPR000326">
    <property type="entry name" value="PAP2/HPO"/>
</dbReference>
<dbReference type="SMART" id="SM00014">
    <property type="entry name" value="acidPPc"/>
    <property type="match status" value="1"/>
</dbReference>
<dbReference type="RefSeq" id="WP_339094592.1">
    <property type="nucleotide sequence ID" value="NZ_LR743508.1"/>
</dbReference>